<dbReference type="AlphaFoldDB" id="A0A1Z1FH59"/>
<evidence type="ECO:0000259" key="2">
    <source>
        <dbReference type="Pfam" id="PF06283"/>
    </source>
</evidence>
<keyword evidence="3" id="KW-0614">Plasmid</keyword>
<dbReference type="PANTHER" id="PTHR40469">
    <property type="entry name" value="SECRETED GLYCOSYL HYDROLASE"/>
    <property type="match status" value="1"/>
</dbReference>
<dbReference type="Pfam" id="PF06283">
    <property type="entry name" value="ThuA"/>
    <property type="match status" value="1"/>
</dbReference>
<dbReference type="Gene3D" id="3.40.50.880">
    <property type="match status" value="1"/>
</dbReference>
<dbReference type="RefSeq" id="WP_066850588.1">
    <property type="nucleotide sequence ID" value="NZ_CP019603.1"/>
</dbReference>
<proteinExistence type="predicted"/>
<feature type="chain" id="PRO_5033750865" evidence="1">
    <location>
        <begin position="21"/>
        <end position="331"/>
    </location>
</feature>
<geneLocation type="plasmid" evidence="5">
    <name>pcme4a9i</name>
</geneLocation>
<dbReference type="KEGG" id="cman:A9D14_17305"/>
<dbReference type="EMBL" id="CP019603">
    <property type="protein sequence ID" value="ARU18056.1"/>
    <property type="molecule type" value="Genomic_DNA"/>
</dbReference>
<protein>
    <submittedName>
        <fullName evidence="4">ThuA domain-containing protein</fullName>
    </submittedName>
</protein>
<feature type="signal peptide" evidence="1">
    <location>
        <begin position="1"/>
        <end position="20"/>
    </location>
</feature>
<dbReference type="EMBL" id="CP060053">
    <property type="protein sequence ID" value="QNE07561.1"/>
    <property type="molecule type" value="Genomic_DNA"/>
</dbReference>
<reference evidence="4 6" key="2">
    <citation type="submission" date="2020-08" db="EMBL/GenBank/DDBJ databases">
        <authorList>
            <person name="Liu G."/>
            <person name="Sun C."/>
        </authorList>
    </citation>
    <scope>NUCLEOTIDE SEQUENCE [LARGE SCALE GENOMIC DNA]</scope>
    <source>
        <strain evidence="4 6">OT19</strain>
        <plasmid evidence="4 6">plas1</plasmid>
    </source>
</reference>
<keyword evidence="1" id="KW-0732">Signal</keyword>
<geneLocation type="plasmid" evidence="3">
    <name>pCME4A9I</name>
</geneLocation>
<dbReference type="OrthoDB" id="109511at2"/>
<evidence type="ECO:0000313" key="3">
    <source>
        <dbReference type="EMBL" id="ARU18056.1"/>
    </source>
</evidence>
<evidence type="ECO:0000256" key="1">
    <source>
        <dbReference type="SAM" id="SignalP"/>
    </source>
</evidence>
<dbReference type="InterPro" id="IPR029062">
    <property type="entry name" value="Class_I_gatase-like"/>
</dbReference>
<evidence type="ECO:0000313" key="5">
    <source>
        <dbReference type="Proteomes" id="UP000195807"/>
    </source>
</evidence>
<dbReference type="STRING" id="450378.GCA_001661675_03478"/>
<name>A0A1Z1FH59_9SPHN</name>
<dbReference type="Proteomes" id="UP000195807">
    <property type="component" value="Plasmid pCME4A9I"/>
</dbReference>
<gene>
    <name evidence="3" type="ORF">A9D14_17305</name>
    <name evidence="4" type="ORF">H4O24_17030</name>
</gene>
<reference evidence="3 5" key="1">
    <citation type="submission" date="2017-01" db="EMBL/GenBank/DDBJ databases">
        <title>Complete genome sequence of esterase-producing bacterium Croceicoccus marinus E4A9.</title>
        <authorList>
            <person name="Wu Y.-H."/>
            <person name="Cheng H."/>
            <person name="Xu L."/>
            <person name="Huo Y.-Y."/>
            <person name="Wang C.-S."/>
            <person name="Xu X.-W."/>
        </authorList>
    </citation>
    <scope>NUCLEOTIDE SEQUENCE [LARGE SCALE GENOMIC DNA]</scope>
    <source>
        <strain evidence="3 5">E4A9</strain>
        <plasmid evidence="3">pCME4A9I</plasmid>
        <plasmid evidence="5">Plasmid pcme4a9i</plasmid>
    </source>
</reference>
<accession>A0A1Z1FH59</accession>
<dbReference type="InterPro" id="IPR029010">
    <property type="entry name" value="ThuA-like"/>
</dbReference>
<keyword evidence="5" id="KW-1185">Reference proteome</keyword>
<feature type="domain" description="ThuA-like" evidence="2">
    <location>
        <begin position="58"/>
        <end position="305"/>
    </location>
</feature>
<dbReference type="SUPFAM" id="SSF52317">
    <property type="entry name" value="Class I glutamine amidotransferase-like"/>
    <property type="match status" value="1"/>
</dbReference>
<dbReference type="PANTHER" id="PTHR40469:SF2">
    <property type="entry name" value="GALACTOSE-BINDING DOMAIN-LIKE SUPERFAMILY PROTEIN"/>
    <property type="match status" value="1"/>
</dbReference>
<dbReference type="Proteomes" id="UP000515297">
    <property type="component" value="Plasmid plas1"/>
</dbReference>
<evidence type="ECO:0000313" key="4">
    <source>
        <dbReference type="EMBL" id="QNE07561.1"/>
    </source>
</evidence>
<geneLocation type="plasmid" evidence="4 6">
    <name>plas1</name>
</geneLocation>
<organism evidence="3 5">
    <name type="scientific">Croceicoccus marinus</name>
    <dbReference type="NCBI Taxonomy" id="450378"/>
    <lineage>
        <taxon>Bacteria</taxon>
        <taxon>Pseudomonadati</taxon>
        <taxon>Pseudomonadota</taxon>
        <taxon>Alphaproteobacteria</taxon>
        <taxon>Sphingomonadales</taxon>
        <taxon>Erythrobacteraceae</taxon>
        <taxon>Croceicoccus</taxon>
    </lineage>
</organism>
<sequence>MKMKAFFALTVALGALPAAAQEVPVSEIPTTVDAKPYAPPETVQRVVTPVVPQEELIKVLIISGENTYEHDWTGVNNSLRTQLKDTGRFDVRVTEDFEFGSLDMLKKYDVVLLNYASRWNYGDKEQKLWSPEAFEALYDYVEQGGGLVAYHSSFTWGFDIPEYRRLLGATMVPGQSRRSPPDGFRVKLTDEEHPVTRGMRKYVWSFMEDMYTNMSFASGADVTVLATGFDDAANYQPEKAGPKYDFEAYSPGNVAKMEGMNADNPLVWVQDYGKGRVFSITLGHGPDTLMFDGVKTLIARGTEWAATGEVTIPPYDKAASFDIPEEYRTED</sequence>
<evidence type="ECO:0000313" key="6">
    <source>
        <dbReference type="Proteomes" id="UP000515297"/>
    </source>
</evidence>